<evidence type="ECO:0000256" key="2">
    <source>
        <dbReference type="ARBA" id="ARBA00023015"/>
    </source>
</evidence>
<evidence type="ECO:0000313" key="8">
    <source>
        <dbReference type="Proteomes" id="UP001595722"/>
    </source>
</evidence>
<comment type="caution">
    <text evidence="7">The sequence shown here is derived from an EMBL/GenBank/DDBJ whole genome shotgun (WGS) entry which is preliminary data.</text>
</comment>
<sequence length="298" mass="33050">MTLTELKYIVTLAQERHFGRAAEKCFVSQPTLSVAIKKLESELEIAIFERSKSSVTVTPLGEQIVAQAQKVLEESRAIKDIASAGKDQLATPLKLGAIFTIGPYLFPHLVPQIHQQAATMPLYLEENYTGVLRKQLRDGELDAIIVALPFNEPDVLTRPLYDENFVVVMPKDHPWGKQDNIEPEQLIDEDLLMLGEGHCFRDQVFEACPALSKKHHTRLGTVTEGSSLETLKHMVGTGLGITVLPESAVSNLDQNLVMTRPFTTPSPSRTVALAWRASFPRGQAVDLLLDTARQCRIS</sequence>
<dbReference type="InterPro" id="IPR000847">
    <property type="entry name" value="LysR_HTH_N"/>
</dbReference>
<dbReference type="InterPro" id="IPR036390">
    <property type="entry name" value="WH_DNA-bd_sf"/>
</dbReference>
<dbReference type="PROSITE" id="PS50931">
    <property type="entry name" value="HTH_LYSR"/>
    <property type="match status" value="1"/>
</dbReference>
<dbReference type="SUPFAM" id="SSF46785">
    <property type="entry name" value="Winged helix' DNA-binding domain"/>
    <property type="match status" value="1"/>
</dbReference>
<reference evidence="8" key="1">
    <citation type="journal article" date="2019" name="Int. J. Syst. Evol. Microbiol.">
        <title>The Global Catalogue of Microorganisms (GCM) 10K type strain sequencing project: providing services to taxonomists for standard genome sequencing and annotation.</title>
        <authorList>
            <consortium name="The Broad Institute Genomics Platform"/>
            <consortium name="The Broad Institute Genome Sequencing Center for Infectious Disease"/>
            <person name="Wu L."/>
            <person name="Ma J."/>
        </authorList>
    </citation>
    <scope>NUCLEOTIDE SEQUENCE [LARGE SCALE GENOMIC DNA]</scope>
    <source>
        <strain evidence="8">KCTC 42424</strain>
    </source>
</reference>
<protein>
    <submittedName>
        <fullName evidence="7">Hydrogen peroxide-inducible genes activator</fullName>
    </submittedName>
</protein>
<dbReference type="PANTHER" id="PTHR30346:SF26">
    <property type="entry name" value="HYDROGEN PEROXIDE-INDUCIBLE GENES ACTIVATOR"/>
    <property type="match status" value="1"/>
</dbReference>
<organism evidence="7 8">
    <name type="scientific">Bacterioplanoides pacificum</name>
    <dbReference type="NCBI Taxonomy" id="1171596"/>
    <lineage>
        <taxon>Bacteria</taxon>
        <taxon>Pseudomonadati</taxon>
        <taxon>Pseudomonadota</taxon>
        <taxon>Gammaproteobacteria</taxon>
        <taxon>Oceanospirillales</taxon>
        <taxon>Oceanospirillaceae</taxon>
        <taxon>Bacterioplanoides</taxon>
    </lineage>
</organism>
<dbReference type="Gene3D" id="3.40.190.10">
    <property type="entry name" value="Periplasmic binding protein-like II"/>
    <property type="match status" value="2"/>
</dbReference>
<dbReference type="RefSeq" id="WP_376868236.1">
    <property type="nucleotide sequence ID" value="NZ_JBHRYB010000016.1"/>
</dbReference>
<proteinExistence type="inferred from homology"/>
<dbReference type="InterPro" id="IPR005119">
    <property type="entry name" value="LysR_subst-bd"/>
</dbReference>
<keyword evidence="8" id="KW-1185">Reference proteome</keyword>
<dbReference type="Gene3D" id="1.10.10.10">
    <property type="entry name" value="Winged helix-like DNA-binding domain superfamily/Winged helix DNA-binding domain"/>
    <property type="match status" value="1"/>
</dbReference>
<dbReference type="SUPFAM" id="SSF53850">
    <property type="entry name" value="Periplasmic binding protein-like II"/>
    <property type="match status" value="1"/>
</dbReference>
<keyword evidence="2" id="KW-0805">Transcription regulation</keyword>
<dbReference type="PANTHER" id="PTHR30346">
    <property type="entry name" value="TRANSCRIPTIONAL DUAL REGULATOR HCAR-RELATED"/>
    <property type="match status" value="1"/>
</dbReference>
<evidence type="ECO:0000256" key="3">
    <source>
        <dbReference type="ARBA" id="ARBA00023125"/>
    </source>
</evidence>
<evidence type="ECO:0000256" key="1">
    <source>
        <dbReference type="ARBA" id="ARBA00009437"/>
    </source>
</evidence>
<dbReference type="Proteomes" id="UP001595722">
    <property type="component" value="Unassembled WGS sequence"/>
</dbReference>
<keyword evidence="4" id="KW-0010">Activator</keyword>
<dbReference type="PRINTS" id="PR00039">
    <property type="entry name" value="HTHLYSR"/>
</dbReference>
<dbReference type="Pfam" id="PF00126">
    <property type="entry name" value="HTH_1"/>
    <property type="match status" value="1"/>
</dbReference>
<evidence type="ECO:0000259" key="6">
    <source>
        <dbReference type="PROSITE" id="PS50931"/>
    </source>
</evidence>
<dbReference type="InterPro" id="IPR036388">
    <property type="entry name" value="WH-like_DNA-bd_sf"/>
</dbReference>
<accession>A0ABV7VWS8</accession>
<evidence type="ECO:0000313" key="7">
    <source>
        <dbReference type="EMBL" id="MFC3681679.1"/>
    </source>
</evidence>
<dbReference type="Pfam" id="PF03466">
    <property type="entry name" value="LysR_substrate"/>
    <property type="match status" value="1"/>
</dbReference>
<evidence type="ECO:0000256" key="4">
    <source>
        <dbReference type="ARBA" id="ARBA00023159"/>
    </source>
</evidence>
<dbReference type="EMBL" id="JBHRYB010000016">
    <property type="protein sequence ID" value="MFC3681679.1"/>
    <property type="molecule type" value="Genomic_DNA"/>
</dbReference>
<comment type="similarity">
    <text evidence="1">Belongs to the LysR transcriptional regulatory family.</text>
</comment>
<gene>
    <name evidence="7" type="ORF">ACFOMG_16355</name>
</gene>
<name>A0ABV7VWS8_9GAMM</name>
<keyword evidence="3" id="KW-0238">DNA-binding</keyword>
<evidence type="ECO:0000256" key="5">
    <source>
        <dbReference type="ARBA" id="ARBA00023163"/>
    </source>
</evidence>
<dbReference type="CDD" id="cd08411">
    <property type="entry name" value="PBP2_OxyR"/>
    <property type="match status" value="1"/>
</dbReference>
<keyword evidence="5" id="KW-0804">Transcription</keyword>
<feature type="domain" description="HTH lysR-type" evidence="6">
    <location>
        <begin position="1"/>
        <end position="58"/>
    </location>
</feature>